<name>A0ABQ2S763_9DEIO</name>
<dbReference type="InterPro" id="IPR009057">
    <property type="entry name" value="Homeodomain-like_sf"/>
</dbReference>
<sequence length="180" mass="20141">MTLTPDDWLHAAYHLFAQDGPDGVRVERLARTLSVSKGSFYWHHRDRQALLTTLLDRWETLNTTLIAHAEQGGPPRACVQRVLDRLFDGAPTSLRSETQFLAWSRTDPQAAVVTARVEDRRVAFLTRQLRRSGLNAPDAAQRAELLYAALIGLLDRSGRGALSDPTPLRTHLLTLIPETP</sequence>
<evidence type="ECO:0000313" key="5">
    <source>
        <dbReference type="Proteomes" id="UP000644548"/>
    </source>
</evidence>
<protein>
    <submittedName>
        <fullName evidence="4">TetR family transcriptional regulator</fullName>
    </submittedName>
</protein>
<evidence type="ECO:0000259" key="3">
    <source>
        <dbReference type="PROSITE" id="PS50977"/>
    </source>
</evidence>
<evidence type="ECO:0000313" key="4">
    <source>
        <dbReference type="EMBL" id="GGS04269.1"/>
    </source>
</evidence>
<gene>
    <name evidence="4" type="ORF">GCM10008960_33590</name>
</gene>
<dbReference type="Proteomes" id="UP000644548">
    <property type="component" value="Unassembled WGS sequence"/>
</dbReference>
<evidence type="ECO:0000256" key="2">
    <source>
        <dbReference type="PROSITE-ProRule" id="PRU00335"/>
    </source>
</evidence>
<accession>A0ABQ2S763</accession>
<dbReference type="SUPFAM" id="SSF48498">
    <property type="entry name" value="Tetracyclin repressor-like, C-terminal domain"/>
    <property type="match status" value="1"/>
</dbReference>
<comment type="caution">
    <text evidence="4">The sequence shown here is derived from an EMBL/GenBank/DDBJ whole genome shotgun (WGS) entry which is preliminary data.</text>
</comment>
<dbReference type="EMBL" id="BMQN01000013">
    <property type="protein sequence ID" value="GGS04269.1"/>
    <property type="molecule type" value="Genomic_DNA"/>
</dbReference>
<feature type="DNA-binding region" description="H-T-H motif" evidence="2">
    <location>
        <begin position="25"/>
        <end position="44"/>
    </location>
</feature>
<feature type="domain" description="HTH tetR-type" evidence="3">
    <location>
        <begin position="2"/>
        <end position="62"/>
    </location>
</feature>
<dbReference type="InterPro" id="IPR001647">
    <property type="entry name" value="HTH_TetR"/>
</dbReference>
<keyword evidence="1 2" id="KW-0238">DNA-binding</keyword>
<dbReference type="SUPFAM" id="SSF46689">
    <property type="entry name" value="Homeodomain-like"/>
    <property type="match status" value="1"/>
</dbReference>
<dbReference type="PANTHER" id="PTHR30055:SF239">
    <property type="entry name" value="TRANSCRIPTIONAL REGULATORY PROTEIN"/>
    <property type="match status" value="1"/>
</dbReference>
<dbReference type="RefSeq" id="WP_189074326.1">
    <property type="nucleotide sequence ID" value="NZ_BMQN01000013.1"/>
</dbReference>
<proteinExistence type="predicted"/>
<dbReference type="PROSITE" id="PS50977">
    <property type="entry name" value="HTH_TETR_2"/>
    <property type="match status" value="1"/>
</dbReference>
<dbReference type="InterPro" id="IPR050109">
    <property type="entry name" value="HTH-type_TetR-like_transc_reg"/>
</dbReference>
<evidence type="ECO:0000256" key="1">
    <source>
        <dbReference type="ARBA" id="ARBA00023125"/>
    </source>
</evidence>
<dbReference type="Pfam" id="PF00440">
    <property type="entry name" value="TetR_N"/>
    <property type="match status" value="1"/>
</dbReference>
<reference evidence="5" key="1">
    <citation type="journal article" date="2019" name="Int. J. Syst. Evol. Microbiol.">
        <title>The Global Catalogue of Microorganisms (GCM) 10K type strain sequencing project: providing services to taxonomists for standard genome sequencing and annotation.</title>
        <authorList>
            <consortium name="The Broad Institute Genomics Platform"/>
            <consortium name="The Broad Institute Genome Sequencing Center for Infectious Disease"/>
            <person name="Wu L."/>
            <person name="Ma J."/>
        </authorList>
    </citation>
    <scope>NUCLEOTIDE SEQUENCE [LARGE SCALE GENOMIC DNA]</scope>
    <source>
        <strain evidence="5">JCM 31405</strain>
    </source>
</reference>
<dbReference type="PANTHER" id="PTHR30055">
    <property type="entry name" value="HTH-TYPE TRANSCRIPTIONAL REGULATOR RUTR"/>
    <property type="match status" value="1"/>
</dbReference>
<dbReference type="InterPro" id="IPR036271">
    <property type="entry name" value="Tet_transcr_reg_TetR-rel_C_sf"/>
</dbReference>
<dbReference type="Gene3D" id="1.10.357.10">
    <property type="entry name" value="Tetracycline Repressor, domain 2"/>
    <property type="match status" value="1"/>
</dbReference>
<keyword evidence="5" id="KW-1185">Reference proteome</keyword>
<organism evidence="4 5">
    <name type="scientific">Deinococcus sedimenti</name>
    <dbReference type="NCBI Taxonomy" id="1867090"/>
    <lineage>
        <taxon>Bacteria</taxon>
        <taxon>Thermotogati</taxon>
        <taxon>Deinococcota</taxon>
        <taxon>Deinococci</taxon>
        <taxon>Deinococcales</taxon>
        <taxon>Deinococcaceae</taxon>
        <taxon>Deinococcus</taxon>
    </lineage>
</organism>